<comment type="similarity">
    <text evidence="10">Belongs to the binding-protein-dependent transport system permease family. OppBC subfamily.</text>
</comment>
<dbReference type="Pfam" id="PF00528">
    <property type="entry name" value="BPD_transp_1"/>
    <property type="match status" value="1"/>
</dbReference>
<evidence type="ECO:0000256" key="8">
    <source>
        <dbReference type="ARBA" id="ARBA00023112"/>
    </source>
</evidence>
<keyword evidence="4" id="KW-0533">Nickel</keyword>
<dbReference type="GO" id="GO:0015099">
    <property type="term" value="F:nickel cation transmembrane transporter activity"/>
    <property type="evidence" value="ECO:0007669"/>
    <property type="project" value="InterPro"/>
</dbReference>
<dbReference type="GO" id="GO:0005886">
    <property type="term" value="C:plasma membrane"/>
    <property type="evidence" value="ECO:0007669"/>
    <property type="project" value="UniProtKB-SubCell"/>
</dbReference>
<keyword evidence="5 13" id="KW-0812">Transmembrane</keyword>
<evidence type="ECO:0000256" key="12">
    <source>
        <dbReference type="ARBA" id="ARBA00044774"/>
    </source>
</evidence>
<dbReference type="InterPro" id="IPR050045">
    <property type="entry name" value="Opp2B"/>
</dbReference>
<feature type="transmembrane region" description="Helical" evidence="13">
    <location>
        <begin position="276"/>
        <end position="298"/>
    </location>
</feature>
<evidence type="ECO:0000313" key="15">
    <source>
        <dbReference type="EMBL" id="QGP93849.1"/>
    </source>
</evidence>
<name>A0A6I5ZW04_9FIRM</name>
<dbReference type="Proteomes" id="UP000425916">
    <property type="component" value="Chromosome"/>
</dbReference>
<gene>
    <name evidence="15" type="primary">gsiC</name>
    <name evidence="15" type="ORF">MGLY_32720</name>
</gene>
<evidence type="ECO:0000313" key="16">
    <source>
        <dbReference type="Proteomes" id="UP000425916"/>
    </source>
</evidence>
<sequence>MYILRRLGAGIPTLLGITLIAFLLGVIAPGDPAAEVLRLGGMTEPTQEEIQAMRQQMGLDKPLPVQYMNWVGRALQGDLGTSYMTGRPVAGELLSRLPATALLALAAVTFAVLFGIPLGVLMAIKSDTFMDHLGRAGALTLTSMPGFWLAILLIGLTAERLHLLPTSGFGTWQHLLLPAIVLGAGTSATLMRLTRATLLDVLGQDYIRAARAKGLSSGVVVLRHALPNAFIPLLTVIGLNLGHILGGSVVVEVIFAWPGIGRLAVDAIFRRDYPVIQGYVVFTGLVFLSLNLIVDLLYRLLNPQVRLGESAE</sequence>
<evidence type="ECO:0000256" key="3">
    <source>
        <dbReference type="ARBA" id="ARBA00022475"/>
    </source>
</evidence>
<feature type="transmembrane region" description="Helical" evidence="13">
    <location>
        <begin position="175"/>
        <end position="193"/>
    </location>
</feature>
<dbReference type="RefSeq" id="WP_156276567.1">
    <property type="nucleotide sequence ID" value="NZ_CP046244.1"/>
</dbReference>
<evidence type="ECO:0000256" key="4">
    <source>
        <dbReference type="ARBA" id="ARBA00022596"/>
    </source>
</evidence>
<evidence type="ECO:0000256" key="1">
    <source>
        <dbReference type="ARBA" id="ARBA00004651"/>
    </source>
</evidence>
<keyword evidence="7" id="KW-0406">Ion transport</keyword>
<reference evidence="15 16" key="1">
    <citation type="submission" date="2019-11" db="EMBL/GenBank/DDBJ databases">
        <title>Genome sequence of Moorella glycerini DSM11254.</title>
        <authorList>
            <person name="Poehlein A."/>
            <person name="Boeer T."/>
            <person name="Daniel R."/>
        </authorList>
    </citation>
    <scope>NUCLEOTIDE SEQUENCE [LARGE SCALE GENOMIC DNA]</scope>
    <source>
        <strain evidence="15 16">DSM 11254</strain>
    </source>
</reference>
<evidence type="ECO:0000256" key="10">
    <source>
        <dbReference type="ARBA" id="ARBA00024202"/>
    </source>
</evidence>
<accession>A0A6I5ZW04</accession>
<evidence type="ECO:0000256" key="2">
    <source>
        <dbReference type="ARBA" id="ARBA00022448"/>
    </source>
</evidence>
<feature type="transmembrane region" description="Helical" evidence="13">
    <location>
        <begin position="101"/>
        <end position="124"/>
    </location>
</feature>
<evidence type="ECO:0000256" key="7">
    <source>
        <dbReference type="ARBA" id="ARBA00023065"/>
    </source>
</evidence>
<dbReference type="Pfam" id="PF19300">
    <property type="entry name" value="BPD_transp_1_N"/>
    <property type="match status" value="1"/>
</dbReference>
<feature type="transmembrane region" description="Helical" evidence="13">
    <location>
        <begin position="233"/>
        <end position="256"/>
    </location>
</feature>
<comment type="subcellular location">
    <subcellularLocation>
        <location evidence="1 13">Cell membrane</location>
        <topology evidence="1 13">Multi-pass membrane protein</topology>
    </subcellularLocation>
</comment>
<dbReference type="Gene3D" id="1.10.3720.10">
    <property type="entry name" value="MetI-like"/>
    <property type="match status" value="1"/>
</dbReference>
<dbReference type="InterPro" id="IPR000515">
    <property type="entry name" value="MetI-like"/>
</dbReference>
<feature type="transmembrane region" description="Helical" evidence="13">
    <location>
        <begin position="7"/>
        <end position="28"/>
    </location>
</feature>
<protein>
    <recommendedName>
        <fullName evidence="12">Nickel import system permease protein NikB</fullName>
    </recommendedName>
</protein>
<keyword evidence="9 13" id="KW-0472">Membrane</keyword>
<keyword evidence="2 13" id="KW-0813">Transport</keyword>
<keyword evidence="16" id="KW-1185">Reference proteome</keyword>
<dbReference type="InterPro" id="IPR035906">
    <property type="entry name" value="MetI-like_sf"/>
</dbReference>
<evidence type="ECO:0000256" key="9">
    <source>
        <dbReference type="ARBA" id="ARBA00023136"/>
    </source>
</evidence>
<keyword evidence="3" id="KW-1003">Cell membrane</keyword>
<evidence type="ECO:0000256" key="6">
    <source>
        <dbReference type="ARBA" id="ARBA00022989"/>
    </source>
</evidence>
<dbReference type="SUPFAM" id="SSF161098">
    <property type="entry name" value="MetI-like"/>
    <property type="match status" value="1"/>
</dbReference>
<dbReference type="PROSITE" id="PS50928">
    <property type="entry name" value="ABC_TM1"/>
    <property type="match status" value="1"/>
</dbReference>
<evidence type="ECO:0000256" key="11">
    <source>
        <dbReference type="ARBA" id="ARBA00038669"/>
    </source>
</evidence>
<evidence type="ECO:0000256" key="5">
    <source>
        <dbReference type="ARBA" id="ARBA00022692"/>
    </source>
</evidence>
<feature type="domain" description="ABC transmembrane type-1" evidence="14">
    <location>
        <begin position="97"/>
        <end position="298"/>
    </location>
</feature>
<proteinExistence type="inferred from homology"/>
<comment type="subunit">
    <text evidence="11">The complex is composed of two ATP-binding proteins (NikD and NikE), two transmembrane proteins (NikB and NikC) and a solute-binding protein (NikA).</text>
</comment>
<organism evidence="15 16">
    <name type="scientific">Neomoorella glycerini</name>
    <dbReference type="NCBI Taxonomy" id="55779"/>
    <lineage>
        <taxon>Bacteria</taxon>
        <taxon>Bacillati</taxon>
        <taxon>Bacillota</taxon>
        <taxon>Clostridia</taxon>
        <taxon>Neomoorellales</taxon>
        <taxon>Neomoorellaceae</taxon>
        <taxon>Neomoorella</taxon>
    </lineage>
</organism>
<dbReference type="PANTHER" id="PTHR43163">
    <property type="entry name" value="DIPEPTIDE TRANSPORT SYSTEM PERMEASE PROTEIN DPPB-RELATED"/>
    <property type="match status" value="1"/>
</dbReference>
<dbReference type="NCBIfam" id="NF045470">
    <property type="entry name" value="Opp2B"/>
    <property type="match status" value="1"/>
</dbReference>
<evidence type="ECO:0000259" key="14">
    <source>
        <dbReference type="PROSITE" id="PS50928"/>
    </source>
</evidence>
<evidence type="ECO:0000256" key="13">
    <source>
        <dbReference type="RuleBase" id="RU363032"/>
    </source>
</evidence>
<dbReference type="AlphaFoldDB" id="A0A6I5ZW04"/>
<dbReference type="OrthoDB" id="9773221at2"/>
<keyword evidence="8" id="KW-0921">Nickel transport</keyword>
<dbReference type="CDD" id="cd06261">
    <property type="entry name" value="TM_PBP2"/>
    <property type="match status" value="1"/>
</dbReference>
<keyword evidence="6 13" id="KW-1133">Transmembrane helix</keyword>
<dbReference type="InterPro" id="IPR045621">
    <property type="entry name" value="BPD_transp_1_N"/>
</dbReference>
<dbReference type="PANTHER" id="PTHR43163:SF6">
    <property type="entry name" value="DIPEPTIDE TRANSPORT SYSTEM PERMEASE PROTEIN DPPB-RELATED"/>
    <property type="match status" value="1"/>
</dbReference>
<feature type="transmembrane region" description="Helical" evidence="13">
    <location>
        <begin position="136"/>
        <end position="155"/>
    </location>
</feature>
<dbReference type="EMBL" id="CP046244">
    <property type="protein sequence ID" value="QGP93849.1"/>
    <property type="molecule type" value="Genomic_DNA"/>
</dbReference>